<protein>
    <submittedName>
        <fullName evidence="2">Demethylrebeccamycin-D-glucose O-methyltransferase</fullName>
        <ecNumber evidence="2">2.1.1.164</ecNumber>
    </submittedName>
</protein>
<dbReference type="NCBIfam" id="NF045667">
    <property type="entry name" value="MTase_DVU1556"/>
    <property type="match status" value="1"/>
</dbReference>
<dbReference type="EC" id="2.1.1.164" evidence="2"/>
<keyword evidence="2" id="KW-0808">Transferase</keyword>
<dbReference type="GO" id="GO:0008757">
    <property type="term" value="F:S-adenosylmethionine-dependent methyltransferase activity"/>
    <property type="evidence" value="ECO:0007669"/>
    <property type="project" value="InterPro"/>
</dbReference>
<dbReference type="SUPFAM" id="SSF53335">
    <property type="entry name" value="S-adenosyl-L-methionine-dependent methyltransferases"/>
    <property type="match status" value="1"/>
</dbReference>
<dbReference type="InterPro" id="IPR013216">
    <property type="entry name" value="Methyltransf_11"/>
</dbReference>
<dbReference type="CDD" id="cd02440">
    <property type="entry name" value="AdoMet_MTases"/>
    <property type="match status" value="1"/>
</dbReference>
<reference evidence="2" key="1">
    <citation type="submission" date="2019-03" db="EMBL/GenBank/DDBJ databases">
        <authorList>
            <person name="Hao L."/>
        </authorList>
    </citation>
    <scope>NUCLEOTIDE SEQUENCE</scope>
</reference>
<proteinExistence type="predicted"/>
<dbReference type="Gene3D" id="3.40.50.150">
    <property type="entry name" value="Vaccinia Virus protein VP39"/>
    <property type="match status" value="1"/>
</dbReference>
<feature type="domain" description="Methyltransferase type 11" evidence="1">
    <location>
        <begin position="49"/>
        <end position="141"/>
    </location>
</feature>
<gene>
    <name evidence="2" type="primary">rebM</name>
    <name evidence="2" type="ORF">SCFA_3650002</name>
</gene>
<sequence length="249" mass="27445">MHLTPKESVQVYEREEIRRATGATVRPGGFTLTDRAISFCSFSPQDRILDVGCGTGATVEHLINNYKLKATGVDPSLLLLECGKQRNPGLPLIRAVGEELPFAEGEFDGVFAECSFSLLKDAKQALREFYRVLKPKGRLVISDIYIRNPEESVQLRRLTLYGCLGGARTRTELEDLLNSSGYKIVLWEDHSKLLAVFTAKLILTGGSPSIFWGKPPCGPDGCQDIRKTIKKARPGYFLLIAVKAGKAVS</sequence>
<name>A0A485MAC3_9ZZZZ</name>
<dbReference type="AlphaFoldDB" id="A0A485MAC3"/>
<keyword evidence="2" id="KW-0489">Methyltransferase</keyword>
<organism evidence="2">
    <name type="scientific">anaerobic digester metagenome</name>
    <dbReference type="NCBI Taxonomy" id="1263854"/>
    <lineage>
        <taxon>unclassified sequences</taxon>
        <taxon>metagenomes</taxon>
        <taxon>ecological metagenomes</taxon>
    </lineage>
</organism>
<evidence type="ECO:0000259" key="1">
    <source>
        <dbReference type="Pfam" id="PF08241"/>
    </source>
</evidence>
<dbReference type="EMBL" id="CAADRN010000296">
    <property type="protein sequence ID" value="VFU17361.1"/>
    <property type="molecule type" value="Genomic_DNA"/>
</dbReference>
<dbReference type="GO" id="GO:0032259">
    <property type="term" value="P:methylation"/>
    <property type="evidence" value="ECO:0007669"/>
    <property type="project" value="UniProtKB-KW"/>
</dbReference>
<dbReference type="GO" id="GO:0102082">
    <property type="term" value="F:demethylrebeccamycin--D-glucose O-methyltransferase activity"/>
    <property type="evidence" value="ECO:0007669"/>
    <property type="project" value="UniProtKB-EC"/>
</dbReference>
<accession>A0A485MAC3</accession>
<evidence type="ECO:0000313" key="2">
    <source>
        <dbReference type="EMBL" id="VFU17361.1"/>
    </source>
</evidence>
<dbReference type="InterPro" id="IPR029063">
    <property type="entry name" value="SAM-dependent_MTases_sf"/>
</dbReference>
<dbReference type="PANTHER" id="PTHR43591">
    <property type="entry name" value="METHYLTRANSFERASE"/>
    <property type="match status" value="1"/>
</dbReference>
<dbReference type="Pfam" id="PF08241">
    <property type="entry name" value="Methyltransf_11"/>
    <property type="match status" value="1"/>
</dbReference>